<dbReference type="PANTHER" id="PTHR38973:SF1">
    <property type="entry name" value="PLASMID PARTITION PROTEIN B"/>
    <property type="match status" value="1"/>
</dbReference>
<dbReference type="Gene3D" id="1.10.10.2830">
    <property type="match status" value="1"/>
</dbReference>
<dbReference type="PANTHER" id="PTHR38973">
    <property type="entry name" value="PLASMID PARTITIONING CONTROL PROTEIN-RELATED"/>
    <property type="match status" value="1"/>
</dbReference>
<keyword evidence="1" id="KW-0238">DNA-binding</keyword>
<dbReference type="InterPro" id="IPR041468">
    <property type="entry name" value="HTH_ParB/Spo0J"/>
</dbReference>
<sequence length="284" mass="32524">MLNEKPLLKIMQSGRTVKFYEIHIPHDKLKEAILIPDINPRAQNVLSEHNTHQLIESLKTGQERNCFGQLLPDGRILAWDGSRRTYAARLAEVGLNFSVTTESDISAVDITAVIRKINLQEKQSIYDTALQYQSLKHKYKYTNVELAKAIKVSKGVITKYLKLLDIPACFISIFPVTNELTYRDLVNLLLIKNKLDKLDLNYDNFLEQLDIEIGTPKEVILNKIKISLAALSHNDTDTEDAEDAALKVRFKLTDKHNQTYSCTVNKLTEEKKKKLEIFLNELNQ</sequence>
<evidence type="ECO:0000259" key="2">
    <source>
        <dbReference type="Pfam" id="PF17762"/>
    </source>
</evidence>
<feature type="domain" description="ParB/Spo0J HTH" evidence="2">
    <location>
        <begin position="127"/>
        <end position="168"/>
    </location>
</feature>
<dbReference type="Pfam" id="PF17762">
    <property type="entry name" value="HTH_ParB"/>
    <property type="match status" value="1"/>
</dbReference>
<dbReference type="Proteomes" id="UP000502608">
    <property type="component" value="Plasmid pPN3F2_2"/>
</dbReference>
<dbReference type="KEGG" id="saes:HBH39_19545"/>
<keyword evidence="3" id="KW-0614">Plasmid</keyword>
<keyword evidence="4" id="KW-1185">Reference proteome</keyword>
<dbReference type="SUPFAM" id="SSF109709">
    <property type="entry name" value="KorB DNA-binding domain-like"/>
    <property type="match status" value="1"/>
</dbReference>
<dbReference type="GO" id="GO:0003677">
    <property type="term" value="F:DNA binding"/>
    <property type="evidence" value="ECO:0007669"/>
    <property type="project" value="UniProtKB-KW"/>
</dbReference>
<organism evidence="3 4">
    <name type="scientific">Shewanella aestuarii</name>
    <dbReference type="NCBI Taxonomy" id="1028752"/>
    <lineage>
        <taxon>Bacteria</taxon>
        <taxon>Pseudomonadati</taxon>
        <taxon>Pseudomonadota</taxon>
        <taxon>Gammaproteobacteria</taxon>
        <taxon>Alteromonadales</taxon>
        <taxon>Shewanellaceae</taxon>
        <taxon>Shewanella</taxon>
    </lineage>
</organism>
<evidence type="ECO:0000256" key="1">
    <source>
        <dbReference type="ARBA" id="ARBA00023125"/>
    </source>
</evidence>
<dbReference type="EMBL" id="CP050315">
    <property type="protein sequence ID" value="QIR16670.1"/>
    <property type="molecule type" value="Genomic_DNA"/>
</dbReference>
<dbReference type="AlphaFoldDB" id="A0A6G9QQ01"/>
<protein>
    <recommendedName>
        <fullName evidence="2">ParB/Spo0J HTH domain-containing protein</fullName>
    </recommendedName>
</protein>
<evidence type="ECO:0000313" key="4">
    <source>
        <dbReference type="Proteomes" id="UP000502608"/>
    </source>
</evidence>
<proteinExistence type="predicted"/>
<evidence type="ECO:0000313" key="3">
    <source>
        <dbReference type="EMBL" id="QIR16670.1"/>
    </source>
</evidence>
<gene>
    <name evidence="3" type="ORF">HBH39_19545</name>
</gene>
<dbReference type="RefSeq" id="WP_167680498.1">
    <property type="nucleotide sequence ID" value="NZ_CP050315.1"/>
</dbReference>
<geneLocation type="plasmid" evidence="3 4">
    <name>pPN3F2_2</name>
</geneLocation>
<name>A0A6G9QQ01_9GAMM</name>
<reference evidence="3 4" key="1">
    <citation type="submission" date="2020-03" db="EMBL/GenBank/DDBJ databases">
        <title>Complete genome sequence of Shewanella sp.</title>
        <authorList>
            <person name="Kim Y.-S."/>
            <person name="Kim S.-J."/>
            <person name="Jung H.-K."/>
            <person name="Kim K.-H."/>
        </authorList>
    </citation>
    <scope>NUCLEOTIDE SEQUENCE [LARGE SCALE GENOMIC DNA]</scope>
    <source>
        <strain evidence="3 4">PN3F2</strain>
        <plasmid evidence="3 4">pPN3F2_2</plasmid>
    </source>
</reference>
<accession>A0A6G9QQ01</accession>